<organism evidence="2">
    <name type="scientific">Aspergillus niger</name>
    <dbReference type="NCBI Taxonomy" id="5061"/>
    <lineage>
        <taxon>Eukaryota</taxon>
        <taxon>Fungi</taxon>
        <taxon>Dikarya</taxon>
        <taxon>Ascomycota</taxon>
        <taxon>Pezizomycotina</taxon>
        <taxon>Eurotiomycetes</taxon>
        <taxon>Eurotiomycetidae</taxon>
        <taxon>Eurotiales</taxon>
        <taxon>Aspergillaceae</taxon>
        <taxon>Aspergillus</taxon>
        <taxon>Aspergillus subgen. Circumdati</taxon>
    </lineage>
</organism>
<proteinExistence type="predicted"/>
<dbReference type="KEGG" id="ang:An11g07430"/>
<accession>A0AAJ8DZA5</accession>
<reference evidence="2" key="1">
    <citation type="submission" date="2025-02" db="EMBL/GenBank/DDBJ databases">
        <authorList>
            <consortium name="NCBI Genome Project"/>
        </authorList>
    </citation>
    <scope>NUCLEOTIDE SEQUENCE</scope>
</reference>
<dbReference type="VEuPathDB" id="FungiDB:An11g07430"/>
<dbReference type="RefSeq" id="XP_059601653.1">
    <property type="nucleotide sequence ID" value="XM_059750386.1"/>
</dbReference>
<dbReference type="GeneID" id="84592342"/>
<reference evidence="2" key="2">
    <citation type="submission" date="2025-08" db="UniProtKB">
        <authorList>
            <consortium name="RefSeq"/>
        </authorList>
    </citation>
    <scope>IDENTIFICATION</scope>
</reference>
<sequence length="89" mass="9390">MGFTGGVLGSALGKRRRKSGEIQDEAMDGKPSWLKPAARRSAAWAHEGQARRQVGEIAKGELRLGDGDELPPKRSGKPAPAGRQADGAQ</sequence>
<feature type="compositionally biased region" description="Basic and acidic residues" evidence="1">
    <location>
        <begin position="48"/>
        <end position="72"/>
    </location>
</feature>
<gene>
    <name evidence="2" type="ORF">An11g07430</name>
</gene>
<evidence type="ECO:0000256" key="1">
    <source>
        <dbReference type="SAM" id="MobiDB-lite"/>
    </source>
</evidence>
<dbReference type="AlphaFoldDB" id="A0AAJ8DZA5"/>
<protein>
    <submittedName>
        <fullName evidence="2">Uncharacterized protein</fullName>
    </submittedName>
</protein>
<evidence type="ECO:0000313" key="2">
    <source>
        <dbReference type="RefSeq" id="XP_059601653.1"/>
    </source>
</evidence>
<name>A0AAJ8DZA5_ASPNG</name>
<feature type="region of interest" description="Disordered" evidence="1">
    <location>
        <begin position="1"/>
        <end position="89"/>
    </location>
</feature>